<dbReference type="CDD" id="cd23156">
    <property type="entry name" value="Prefoldin_3"/>
    <property type="match status" value="1"/>
</dbReference>
<evidence type="ECO:0000313" key="3">
    <source>
        <dbReference type="EMBL" id="RVW69382.1"/>
    </source>
</evidence>
<dbReference type="AlphaFoldDB" id="A0A438GAY7"/>
<dbReference type="Proteomes" id="UP000288805">
    <property type="component" value="Unassembled WGS sequence"/>
</dbReference>
<dbReference type="GO" id="GO:0005737">
    <property type="term" value="C:cytoplasm"/>
    <property type="evidence" value="ECO:0007669"/>
    <property type="project" value="UniProtKB-ARBA"/>
</dbReference>
<comment type="caution">
    <text evidence="3">The sequence shown here is derived from an EMBL/GenBank/DDBJ whole genome shotgun (WGS) entry which is preliminary data.</text>
</comment>
<sequence>MASSSSSPAVTERRGIPGASFVHDVQTYLTESGLDCNSALAFLQERSPLSFSSLTSLHSILQQYKLVEMKLLAQQRDLQAKIPDIEKCLDVVATLEAKKGTGEPLIADFEVSEGIYSRARIEDTDSVCLWLGANVMLEYSCEEATALLQKNLENAKASLEVLVTDLQFLRDQVTITQVLLTYMPNSLIIPLEEPDSLLNMLELLLILLLTVIEQVTIARVYNWDVHQRRIRQAAAAQDS</sequence>
<reference evidence="3 4" key="1">
    <citation type="journal article" date="2018" name="PLoS Genet.">
        <title>Population sequencing reveals clonal diversity and ancestral inbreeding in the grapevine cultivar Chardonnay.</title>
        <authorList>
            <person name="Roach M.J."/>
            <person name="Johnson D.L."/>
            <person name="Bohlmann J."/>
            <person name="van Vuuren H.J."/>
            <person name="Jones S.J."/>
            <person name="Pretorius I.S."/>
            <person name="Schmidt S.A."/>
            <person name="Borneman A.R."/>
        </authorList>
    </citation>
    <scope>NUCLEOTIDE SEQUENCE [LARGE SCALE GENOMIC DNA]</scope>
    <source>
        <strain evidence="4">cv. Chardonnay</strain>
        <tissue evidence="3">Leaf</tissue>
    </source>
</reference>
<evidence type="ECO:0000256" key="1">
    <source>
        <dbReference type="ARBA" id="ARBA00010048"/>
    </source>
</evidence>
<dbReference type="GO" id="GO:0009409">
    <property type="term" value="P:response to cold"/>
    <property type="evidence" value="ECO:0007669"/>
    <property type="project" value="UniProtKB-ARBA"/>
</dbReference>
<protein>
    <submittedName>
        <fullName evidence="3">Putative prefoldin subunit 3</fullName>
    </submittedName>
</protein>
<name>A0A438GAY7_VITVI</name>
<dbReference type="GO" id="GO:0016272">
    <property type="term" value="C:prefoldin complex"/>
    <property type="evidence" value="ECO:0007669"/>
    <property type="project" value="InterPro"/>
</dbReference>
<gene>
    <name evidence="3" type="primary">VvCHDp001247_2</name>
    <name evidence="3" type="ORF">CK203_059817</name>
</gene>
<keyword evidence="2" id="KW-0143">Chaperone</keyword>
<organism evidence="3 4">
    <name type="scientific">Vitis vinifera</name>
    <name type="common">Grape</name>
    <dbReference type="NCBI Taxonomy" id="29760"/>
    <lineage>
        <taxon>Eukaryota</taxon>
        <taxon>Viridiplantae</taxon>
        <taxon>Streptophyta</taxon>
        <taxon>Embryophyta</taxon>
        <taxon>Tracheophyta</taxon>
        <taxon>Spermatophyta</taxon>
        <taxon>Magnoliopsida</taxon>
        <taxon>eudicotyledons</taxon>
        <taxon>Gunneridae</taxon>
        <taxon>Pentapetalae</taxon>
        <taxon>rosids</taxon>
        <taxon>Vitales</taxon>
        <taxon>Vitaceae</taxon>
        <taxon>Viteae</taxon>
        <taxon>Vitis</taxon>
    </lineage>
</organism>
<dbReference type="InterPro" id="IPR016655">
    <property type="entry name" value="PFD3"/>
</dbReference>
<dbReference type="Pfam" id="PF02996">
    <property type="entry name" value="Prefoldin"/>
    <property type="match status" value="1"/>
</dbReference>
<dbReference type="SUPFAM" id="SSF46579">
    <property type="entry name" value="Prefoldin"/>
    <property type="match status" value="1"/>
</dbReference>
<accession>A0A438GAY7</accession>
<dbReference type="PANTHER" id="PTHR12409">
    <property type="entry name" value="PREFOLDIN SUBUNIT 3"/>
    <property type="match status" value="1"/>
</dbReference>
<dbReference type="InterPro" id="IPR004127">
    <property type="entry name" value="Prefoldin_subunit_alpha"/>
</dbReference>
<dbReference type="EMBL" id="QGNW01000499">
    <property type="protein sequence ID" value="RVW69382.1"/>
    <property type="molecule type" value="Genomic_DNA"/>
</dbReference>
<dbReference type="PIRSF" id="PIRSF016396">
    <property type="entry name" value="Prefoldin_subunit_3"/>
    <property type="match status" value="1"/>
</dbReference>
<dbReference type="FunFam" id="1.10.287.370:FF:000001">
    <property type="entry name" value="Prefoldin subunit 3"/>
    <property type="match status" value="1"/>
</dbReference>
<evidence type="ECO:0000313" key="4">
    <source>
        <dbReference type="Proteomes" id="UP000288805"/>
    </source>
</evidence>
<proteinExistence type="inferred from homology"/>
<comment type="similarity">
    <text evidence="1">Belongs to the prefoldin subunit alpha family.</text>
</comment>
<dbReference type="GO" id="GO:0006457">
    <property type="term" value="P:protein folding"/>
    <property type="evidence" value="ECO:0007669"/>
    <property type="project" value="InterPro"/>
</dbReference>
<dbReference type="PANTHER" id="PTHR12409:SF0">
    <property type="entry name" value="PREFOLDIN SUBUNIT 3"/>
    <property type="match status" value="1"/>
</dbReference>
<dbReference type="InterPro" id="IPR009053">
    <property type="entry name" value="Prefoldin"/>
</dbReference>
<dbReference type="Gene3D" id="1.10.287.370">
    <property type="match status" value="1"/>
</dbReference>
<evidence type="ECO:0000256" key="2">
    <source>
        <dbReference type="ARBA" id="ARBA00023186"/>
    </source>
</evidence>